<feature type="domain" description="CRAL-TRIO" evidence="1">
    <location>
        <begin position="411"/>
        <end position="505"/>
    </location>
</feature>
<dbReference type="OMA" id="ACRPNAC"/>
<keyword evidence="3" id="KW-1185">Reference proteome</keyword>
<dbReference type="Gene3D" id="1.10.8.20">
    <property type="entry name" value="N-terminal domain of phosphatidylinositol transfer protein sec14p"/>
    <property type="match status" value="2"/>
</dbReference>
<dbReference type="Proteomes" id="UP000014500">
    <property type="component" value="Unassembled WGS sequence"/>
</dbReference>
<dbReference type="SUPFAM" id="SSF46938">
    <property type="entry name" value="CRAL/TRIO N-terminal domain"/>
    <property type="match status" value="2"/>
</dbReference>
<dbReference type="Pfam" id="PF00650">
    <property type="entry name" value="CRAL_TRIO"/>
    <property type="match status" value="2"/>
</dbReference>
<evidence type="ECO:0000313" key="2">
    <source>
        <dbReference type="EnsemblMetazoa" id="SMAR006337-PA"/>
    </source>
</evidence>
<dbReference type="SMART" id="SM00516">
    <property type="entry name" value="SEC14"/>
    <property type="match status" value="2"/>
</dbReference>
<feature type="domain" description="CRAL-TRIO" evidence="1">
    <location>
        <begin position="94"/>
        <end position="327"/>
    </location>
</feature>
<dbReference type="HOGENOM" id="CLU_576577_0_0_1"/>
<dbReference type="PROSITE" id="PS50191">
    <property type="entry name" value="CRAL_TRIO"/>
    <property type="match status" value="2"/>
</dbReference>
<dbReference type="Gene3D" id="3.40.525.10">
    <property type="entry name" value="CRAL-TRIO lipid binding domain"/>
    <property type="match status" value="2"/>
</dbReference>
<name>T1IYM4_STRMM</name>
<dbReference type="PANTHER" id="PTHR10174:SF130">
    <property type="entry name" value="ALPHA-TOCOPHEROL TRANSFER PROTEIN-LIKE"/>
    <property type="match status" value="1"/>
</dbReference>
<dbReference type="GO" id="GO:0016020">
    <property type="term" value="C:membrane"/>
    <property type="evidence" value="ECO:0007669"/>
    <property type="project" value="TreeGrafter"/>
</dbReference>
<dbReference type="eggNOG" id="KOG1471">
    <property type="taxonomic scope" value="Eukaryota"/>
</dbReference>
<dbReference type="CDD" id="cd00170">
    <property type="entry name" value="SEC14"/>
    <property type="match status" value="2"/>
</dbReference>
<sequence length="526" mass="61534">MSSFNSFQNRPDNNAELLNEAEQESHETQEWRDREIQKLKNMVLGERDLNSRMDDAFLLRFLRARKFNSDRAFQLLKNYYKIRQQNPQLYKNFRPSALRSIYAHNLQTMLPDRDQLGRKVFIFKVGKWIPELCSTGDLYRACQMCAEITIEEEKTQINGFVCIADLKDFGIHQIRHITPAYLKRFALFLHNGFPARFKGLHAVNENVIFDMLVLVCKPFFSKKLQKRVMSTGCTPWHVDHVGGDHLRVDQMHVDHLVVDQMRAMSCRPFACRPNACRPNACRPNACRPNIMSTICLYCRGKDMTSLHRHICAEILPREFGGAKPPMDNSEFVREMLAKDDEFYESTKINLDDAFLLRFLRAQKFNYDRAFQLLKNYYKTRSQNAQLCMNFSPSALTGIYAYNMQTVPADRDHLGRKVFIFNAESHYTPTYMKRTAALIHDYFPGRFKGFHFVNENAIFHTVFLLIKPFFSEERIHFHANDMTSLHRHVSADILPQELGGAKPSMDNSEFVREMLAKNDDFYANTKY</sequence>
<accession>T1IYM4</accession>
<dbReference type="PANTHER" id="PTHR10174">
    <property type="entry name" value="ALPHA-TOCOPHEROL TRANSFER PROTEIN-RELATED"/>
    <property type="match status" value="1"/>
</dbReference>
<dbReference type="EnsemblMetazoa" id="SMAR006337-RA">
    <property type="protein sequence ID" value="SMAR006337-PA"/>
    <property type="gene ID" value="SMAR006337"/>
</dbReference>
<organism evidence="2 3">
    <name type="scientific">Strigamia maritima</name>
    <name type="common">European centipede</name>
    <name type="synonym">Geophilus maritimus</name>
    <dbReference type="NCBI Taxonomy" id="126957"/>
    <lineage>
        <taxon>Eukaryota</taxon>
        <taxon>Metazoa</taxon>
        <taxon>Ecdysozoa</taxon>
        <taxon>Arthropoda</taxon>
        <taxon>Myriapoda</taxon>
        <taxon>Chilopoda</taxon>
        <taxon>Pleurostigmophora</taxon>
        <taxon>Geophilomorpha</taxon>
        <taxon>Linotaeniidae</taxon>
        <taxon>Strigamia</taxon>
    </lineage>
</organism>
<reference evidence="2" key="2">
    <citation type="submission" date="2015-02" db="UniProtKB">
        <authorList>
            <consortium name="EnsemblMetazoa"/>
        </authorList>
    </citation>
    <scope>IDENTIFICATION</scope>
</reference>
<dbReference type="Pfam" id="PF03765">
    <property type="entry name" value="CRAL_TRIO_N"/>
    <property type="match status" value="2"/>
</dbReference>
<protein>
    <recommendedName>
        <fullName evidence="1">CRAL-TRIO domain-containing protein</fullName>
    </recommendedName>
</protein>
<dbReference type="PRINTS" id="PR00180">
    <property type="entry name" value="CRETINALDHBP"/>
</dbReference>
<dbReference type="InterPro" id="IPR036273">
    <property type="entry name" value="CRAL/TRIO_N_dom_sf"/>
</dbReference>
<dbReference type="InterPro" id="IPR001251">
    <property type="entry name" value="CRAL-TRIO_dom"/>
</dbReference>
<evidence type="ECO:0000259" key="1">
    <source>
        <dbReference type="PROSITE" id="PS50191"/>
    </source>
</evidence>
<proteinExistence type="predicted"/>
<dbReference type="PhylomeDB" id="T1IYM4"/>
<dbReference type="SMART" id="SM01100">
    <property type="entry name" value="CRAL_TRIO_N"/>
    <property type="match status" value="2"/>
</dbReference>
<dbReference type="STRING" id="126957.T1IYM4"/>
<dbReference type="GO" id="GO:1902936">
    <property type="term" value="F:phosphatidylinositol bisphosphate binding"/>
    <property type="evidence" value="ECO:0007669"/>
    <property type="project" value="TreeGrafter"/>
</dbReference>
<reference evidence="3" key="1">
    <citation type="submission" date="2011-05" db="EMBL/GenBank/DDBJ databases">
        <authorList>
            <person name="Richards S.R."/>
            <person name="Qu J."/>
            <person name="Jiang H."/>
            <person name="Jhangiani S.N."/>
            <person name="Agravi P."/>
            <person name="Goodspeed R."/>
            <person name="Gross S."/>
            <person name="Mandapat C."/>
            <person name="Jackson L."/>
            <person name="Mathew T."/>
            <person name="Pu L."/>
            <person name="Thornton R."/>
            <person name="Saada N."/>
            <person name="Wilczek-Boney K.B."/>
            <person name="Lee S."/>
            <person name="Kovar C."/>
            <person name="Wu Y."/>
            <person name="Scherer S.E."/>
            <person name="Worley K.C."/>
            <person name="Muzny D.M."/>
            <person name="Gibbs R."/>
        </authorList>
    </citation>
    <scope>NUCLEOTIDE SEQUENCE</scope>
    <source>
        <strain evidence="3">Brora</strain>
    </source>
</reference>
<dbReference type="EMBL" id="JH431691">
    <property type="status" value="NOT_ANNOTATED_CDS"/>
    <property type="molecule type" value="Genomic_DNA"/>
</dbReference>
<dbReference type="SUPFAM" id="SSF52087">
    <property type="entry name" value="CRAL/TRIO domain"/>
    <property type="match status" value="2"/>
</dbReference>
<dbReference type="AlphaFoldDB" id="T1IYM4"/>
<dbReference type="InterPro" id="IPR011074">
    <property type="entry name" value="CRAL/TRIO_N_dom"/>
</dbReference>
<evidence type="ECO:0000313" key="3">
    <source>
        <dbReference type="Proteomes" id="UP000014500"/>
    </source>
</evidence>
<dbReference type="InterPro" id="IPR036865">
    <property type="entry name" value="CRAL-TRIO_dom_sf"/>
</dbReference>